<dbReference type="GO" id="GO:0046872">
    <property type="term" value="F:metal ion binding"/>
    <property type="evidence" value="ECO:0007669"/>
    <property type="project" value="UniProtKB-KW"/>
</dbReference>
<evidence type="ECO:0000256" key="3">
    <source>
        <dbReference type="ARBA" id="ARBA00008169"/>
    </source>
</evidence>
<keyword evidence="9" id="KW-0496">Mitochondrion</keyword>
<comment type="cofactor">
    <cofactor evidence="1">
        <name>[4Fe-4S] cluster</name>
        <dbReference type="ChEBI" id="CHEBI:49883"/>
    </cofactor>
</comment>
<dbReference type="Pfam" id="PF05093">
    <property type="entry name" value="CIAPIN1"/>
    <property type="match status" value="1"/>
</dbReference>
<evidence type="ECO:0000256" key="1">
    <source>
        <dbReference type="ARBA" id="ARBA00001966"/>
    </source>
</evidence>
<dbReference type="eggNOG" id="KOG4020">
    <property type="taxonomic scope" value="Eukaryota"/>
</dbReference>
<dbReference type="InterPro" id="IPR007785">
    <property type="entry name" value="Anamorsin"/>
</dbReference>
<dbReference type="KEGG" id="ehx:EMIHUDRAFT_236409"/>
<dbReference type="GO" id="GO:0005737">
    <property type="term" value="C:cytoplasm"/>
    <property type="evidence" value="ECO:0007669"/>
    <property type="project" value="UniProtKB-SubCell"/>
</dbReference>
<evidence type="ECO:0000256" key="5">
    <source>
        <dbReference type="ARBA" id="ARBA00022490"/>
    </source>
</evidence>
<evidence type="ECO:0000259" key="10">
    <source>
        <dbReference type="Pfam" id="PF05093"/>
    </source>
</evidence>
<keyword evidence="8" id="KW-0411">Iron-sulfur</keyword>
<dbReference type="EnsemblProtists" id="EOD26856">
    <property type="protein sequence ID" value="EOD26856"/>
    <property type="gene ID" value="EMIHUDRAFT_236409"/>
</dbReference>
<reference evidence="12" key="1">
    <citation type="journal article" date="2013" name="Nature">
        <title>Pan genome of the phytoplankton Emiliania underpins its global distribution.</title>
        <authorList>
            <person name="Read B.A."/>
            <person name="Kegel J."/>
            <person name="Klute M.J."/>
            <person name="Kuo A."/>
            <person name="Lefebvre S.C."/>
            <person name="Maumus F."/>
            <person name="Mayer C."/>
            <person name="Miller J."/>
            <person name="Monier A."/>
            <person name="Salamov A."/>
            <person name="Young J."/>
            <person name="Aguilar M."/>
            <person name="Claverie J.M."/>
            <person name="Frickenhaus S."/>
            <person name="Gonzalez K."/>
            <person name="Herman E.K."/>
            <person name="Lin Y.C."/>
            <person name="Napier J."/>
            <person name="Ogata H."/>
            <person name="Sarno A.F."/>
            <person name="Shmutz J."/>
            <person name="Schroeder D."/>
            <person name="de Vargas C."/>
            <person name="Verret F."/>
            <person name="von Dassow P."/>
            <person name="Valentin K."/>
            <person name="Van de Peer Y."/>
            <person name="Wheeler G."/>
            <person name="Dacks J.B."/>
            <person name="Delwiche C.F."/>
            <person name="Dyhrman S.T."/>
            <person name="Glockner G."/>
            <person name="John U."/>
            <person name="Richards T."/>
            <person name="Worden A.Z."/>
            <person name="Zhang X."/>
            <person name="Grigoriev I.V."/>
            <person name="Allen A.E."/>
            <person name="Bidle K."/>
            <person name="Borodovsky M."/>
            <person name="Bowler C."/>
            <person name="Brownlee C."/>
            <person name="Cock J.M."/>
            <person name="Elias M."/>
            <person name="Gladyshev V.N."/>
            <person name="Groth M."/>
            <person name="Guda C."/>
            <person name="Hadaegh A."/>
            <person name="Iglesias-Rodriguez M.D."/>
            <person name="Jenkins J."/>
            <person name="Jones B.M."/>
            <person name="Lawson T."/>
            <person name="Leese F."/>
            <person name="Lindquist E."/>
            <person name="Lobanov A."/>
            <person name="Lomsadze A."/>
            <person name="Malik S.B."/>
            <person name="Marsh M.E."/>
            <person name="Mackinder L."/>
            <person name="Mock T."/>
            <person name="Mueller-Roeber B."/>
            <person name="Pagarete A."/>
            <person name="Parker M."/>
            <person name="Probert I."/>
            <person name="Quesneville H."/>
            <person name="Raines C."/>
            <person name="Rensing S.A."/>
            <person name="Riano-Pachon D.M."/>
            <person name="Richier S."/>
            <person name="Rokitta S."/>
            <person name="Shiraiwa Y."/>
            <person name="Soanes D.M."/>
            <person name="van der Giezen M."/>
            <person name="Wahlund T.M."/>
            <person name="Williams B."/>
            <person name="Wilson W."/>
            <person name="Wolfe G."/>
            <person name="Wurch L.L."/>
        </authorList>
    </citation>
    <scope>NUCLEOTIDE SEQUENCE</scope>
</reference>
<dbReference type="GO" id="GO:0016226">
    <property type="term" value="P:iron-sulfur cluster assembly"/>
    <property type="evidence" value="ECO:0007669"/>
    <property type="project" value="InterPro"/>
</dbReference>
<keyword evidence="4" id="KW-0004">4Fe-4S</keyword>
<feature type="domain" description="Anamorsin C-terminal" evidence="10">
    <location>
        <begin position="224"/>
        <end position="258"/>
    </location>
</feature>
<comment type="similarity">
    <text evidence="3">Belongs to the anamorsin family.</text>
</comment>
<dbReference type="AlphaFoldDB" id="A0A0D3JTM1"/>
<dbReference type="PANTHER" id="PTHR13273:SF14">
    <property type="entry name" value="ANAMORSIN"/>
    <property type="match status" value="1"/>
</dbReference>
<evidence type="ECO:0000256" key="8">
    <source>
        <dbReference type="ARBA" id="ARBA00023014"/>
    </source>
</evidence>
<keyword evidence="6" id="KW-0479">Metal-binding</keyword>
<dbReference type="GeneID" id="17272399"/>
<evidence type="ECO:0000256" key="9">
    <source>
        <dbReference type="ARBA" id="ARBA00023128"/>
    </source>
</evidence>
<keyword evidence="7" id="KW-0408">Iron</keyword>
<evidence type="ECO:0000256" key="6">
    <source>
        <dbReference type="ARBA" id="ARBA00022723"/>
    </source>
</evidence>
<evidence type="ECO:0000313" key="11">
    <source>
        <dbReference type="EnsemblProtists" id="EOD26856"/>
    </source>
</evidence>
<dbReference type="GO" id="GO:0051539">
    <property type="term" value="F:4 iron, 4 sulfur cluster binding"/>
    <property type="evidence" value="ECO:0007669"/>
    <property type="project" value="UniProtKB-KW"/>
</dbReference>
<keyword evidence="12" id="KW-1185">Reference proteome</keyword>
<dbReference type="Proteomes" id="UP000013827">
    <property type="component" value="Unassembled WGS sequence"/>
</dbReference>
<comment type="subcellular location">
    <subcellularLocation>
        <location evidence="2">Cytoplasm</location>
    </subcellularLocation>
</comment>
<protein>
    <recommendedName>
        <fullName evidence="10">Anamorsin C-terminal domain-containing protein</fullName>
    </recommendedName>
</protein>
<keyword evidence="5" id="KW-0963">Cytoplasm</keyword>
<reference evidence="11" key="2">
    <citation type="submission" date="2024-10" db="UniProtKB">
        <authorList>
            <consortium name="EnsemblProtists"/>
        </authorList>
    </citation>
    <scope>IDENTIFICATION</scope>
</reference>
<evidence type="ECO:0000256" key="4">
    <source>
        <dbReference type="ARBA" id="ARBA00022485"/>
    </source>
</evidence>
<proteinExistence type="inferred from homology"/>
<dbReference type="PANTHER" id="PTHR13273">
    <property type="entry name" value="ANAMORSIN"/>
    <property type="match status" value="1"/>
</dbReference>
<evidence type="ECO:0000313" key="12">
    <source>
        <dbReference type="Proteomes" id="UP000013827"/>
    </source>
</evidence>
<organism evidence="11 12">
    <name type="scientific">Emiliania huxleyi (strain CCMP1516)</name>
    <dbReference type="NCBI Taxonomy" id="280463"/>
    <lineage>
        <taxon>Eukaryota</taxon>
        <taxon>Haptista</taxon>
        <taxon>Haptophyta</taxon>
        <taxon>Prymnesiophyceae</taxon>
        <taxon>Isochrysidales</taxon>
        <taxon>Noelaerhabdaceae</taxon>
        <taxon>Emiliania</taxon>
    </lineage>
</organism>
<sequence length="300" mass="30035">MSKSLVACYGLPRPQGGASVDGAHPDNPVARLPEGLYDVVTVMSASGALTDVAKLGEAAKRAKAGGSVEVREVVWAWPSAEGRPPAAVAPALQSLRAARVGDIRTAESLRRAVVYAGLSPSGTSVRPLAAPELRAAAEAAYPALASQAAAGAAEAHDALTALAAALAPHLALGVVDALLDEEDLAAKVVAQPACDPDAPACDPERCGSALALCCLCAPVQSGAPKSACGNCGKGDAFRCATCPHRGTPAYEEGEVVRLDKSNLVAAGDAASLLAGQKGSRLDTDGAGVVALGEDDLVDDF</sequence>
<name>A0A0D3JTM1_EMIH1</name>
<dbReference type="HOGENOM" id="CLU_928825_0_0_1"/>
<evidence type="ECO:0000256" key="2">
    <source>
        <dbReference type="ARBA" id="ARBA00004496"/>
    </source>
</evidence>
<evidence type="ECO:0000256" key="7">
    <source>
        <dbReference type="ARBA" id="ARBA00023004"/>
    </source>
</evidence>
<dbReference type="STRING" id="2903.R1EV43"/>
<dbReference type="InterPro" id="IPR046408">
    <property type="entry name" value="CIAPIN1"/>
</dbReference>
<dbReference type="PaxDb" id="2903-EOD26856"/>
<accession>A0A0D3JTM1</accession>
<dbReference type="RefSeq" id="XP_005779285.1">
    <property type="nucleotide sequence ID" value="XM_005779228.1"/>
</dbReference>